<accession>A0ABP7J7Y8</accession>
<dbReference type="InterPro" id="IPR029063">
    <property type="entry name" value="SAM-dependent_MTases_sf"/>
</dbReference>
<dbReference type="InterPro" id="IPR041698">
    <property type="entry name" value="Methyltransf_25"/>
</dbReference>
<dbReference type="CDD" id="cd02440">
    <property type="entry name" value="AdoMet_MTases"/>
    <property type="match status" value="1"/>
</dbReference>
<dbReference type="EMBL" id="BAAAZR010000039">
    <property type="protein sequence ID" value="GAA3837057.1"/>
    <property type="molecule type" value="Genomic_DNA"/>
</dbReference>
<gene>
    <name evidence="3" type="ORF">GCM10022226_68840</name>
</gene>
<organism evidence="3 4">
    <name type="scientific">Sphaerisporangium flaviroseum</name>
    <dbReference type="NCBI Taxonomy" id="509199"/>
    <lineage>
        <taxon>Bacteria</taxon>
        <taxon>Bacillati</taxon>
        <taxon>Actinomycetota</taxon>
        <taxon>Actinomycetes</taxon>
        <taxon>Streptosporangiales</taxon>
        <taxon>Streptosporangiaceae</taxon>
        <taxon>Sphaerisporangium</taxon>
    </lineage>
</organism>
<keyword evidence="1" id="KW-0808">Transferase</keyword>
<keyword evidence="3" id="KW-0489">Methyltransferase</keyword>
<keyword evidence="4" id="KW-1185">Reference proteome</keyword>
<dbReference type="PANTHER" id="PTHR43861">
    <property type="entry name" value="TRANS-ACONITATE 2-METHYLTRANSFERASE-RELATED"/>
    <property type="match status" value="1"/>
</dbReference>
<dbReference type="GO" id="GO:0008168">
    <property type="term" value="F:methyltransferase activity"/>
    <property type="evidence" value="ECO:0007669"/>
    <property type="project" value="UniProtKB-KW"/>
</dbReference>
<name>A0ABP7J7Y8_9ACTN</name>
<dbReference type="RefSeq" id="WP_344950256.1">
    <property type="nucleotide sequence ID" value="NZ_BAAAZR010000039.1"/>
</dbReference>
<dbReference type="Pfam" id="PF13649">
    <property type="entry name" value="Methyltransf_25"/>
    <property type="match status" value="1"/>
</dbReference>
<dbReference type="PANTHER" id="PTHR43861:SF3">
    <property type="entry name" value="PUTATIVE (AFU_ORTHOLOGUE AFUA_2G14390)-RELATED"/>
    <property type="match status" value="1"/>
</dbReference>
<evidence type="ECO:0000259" key="2">
    <source>
        <dbReference type="Pfam" id="PF13649"/>
    </source>
</evidence>
<dbReference type="SUPFAM" id="SSF53335">
    <property type="entry name" value="S-adenosyl-L-methionine-dependent methyltransferases"/>
    <property type="match status" value="1"/>
</dbReference>
<proteinExistence type="predicted"/>
<protein>
    <submittedName>
        <fullName evidence="3">Class I SAM-dependent methyltransferase</fullName>
    </submittedName>
</protein>
<evidence type="ECO:0000256" key="1">
    <source>
        <dbReference type="ARBA" id="ARBA00022679"/>
    </source>
</evidence>
<sequence length="290" mass="30875">MADHRHAGHGDGWDWEARGARLEREGEIGLPWIEAAAEWVASLAVPAPVQTILDVGSGPGVAACVLAGRFPSARVTAVDGTAALLDRATARAGRAGLGDRVGTLCADLGGDLSVLPEAEIIWAARVLHHLPDQAHGLRDLAGRLRPAGLLVAVEGGLSPRFLPGECGVGDPGLFSRLDAAMSQAVASRLHHTTWEAPRPVYDWPVQLAAAGLTPHPSRSFLLDLPAPVDPHVREYLFERLRDARSMAEEYLAADDLAALDRLLDPADPLSVAHRPDLFLLSVSTVHIGRR</sequence>
<feature type="domain" description="Methyltransferase" evidence="2">
    <location>
        <begin position="52"/>
        <end position="148"/>
    </location>
</feature>
<comment type="caution">
    <text evidence="3">The sequence shown here is derived from an EMBL/GenBank/DDBJ whole genome shotgun (WGS) entry which is preliminary data.</text>
</comment>
<reference evidence="4" key="1">
    <citation type="journal article" date="2019" name="Int. J. Syst. Evol. Microbiol.">
        <title>The Global Catalogue of Microorganisms (GCM) 10K type strain sequencing project: providing services to taxonomists for standard genome sequencing and annotation.</title>
        <authorList>
            <consortium name="The Broad Institute Genomics Platform"/>
            <consortium name="The Broad Institute Genome Sequencing Center for Infectious Disease"/>
            <person name="Wu L."/>
            <person name="Ma J."/>
        </authorList>
    </citation>
    <scope>NUCLEOTIDE SEQUENCE [LARGE SCALE GENOMIC DNA]</scope>
    <source>
        <strain evidence="4">JCM 16908</strain>
    </source>
</reference>
<evidence type="ECO:0000313" key="4">
    <source>
        <dbReference type="Proteomes" id="UP001500888"/>
    </source>
</evidence>
<dbReference type="Gene3D" id="3.40.50.150">
    <property type="entry name" value="Vaccinia Virus protein VP39"/>
    <property type="match status" value="1"/>
</dbReference>
<evidence type="ECO:0000313" key="3">
    <source>
        <dbReference type="EMBL" id="GAA3837057.1"/>
    </source>
</evidence>
<dbReference type="GO" id="GO:0032259">
    <property type="term" value="P:methylation"/>
    <property type="evidence" value="ECO:0007669"/>
    <property type="project" value="UniProtKB-KW"/>
</dbReference>
<dbReference type="Proteomes" id="UP001500888">
    <property type="component" value="Unassembled WGS sequence"/>
</dbReference>